<dbReference type="Pfam" id="PF00583">
    <property type="entry name" value="Acetyltransf_1"/>
    <property type="match status" value="1"/>
</dbReference>
<dbReference type="HOGENOM" id="CLU_043786_0_0_11"/>
<sequence length="328" mass="37000">MRIVEVDGRDGAVFERFFRVREEVRQAEQEFPAGLGLEEARLVFAAEHADERSDGFGLVDGDTWLGIAWLDWSLQENTHQVEVELAVDQQFRRQRVGTRLLEEVKERTREDGRTQLSGSALGDPVTGTSAGTAFAEARGFARKHSELHQVLELPLADATIDGLERQVPGYDLVQWRENTPREWLAEFADALTAMTRDVPQGDRGLEITRWTAERLLDREARRIAQGRFCHTTVAVDDGGRLAAYTQMGGNAAAPDRLYQYDTFVRPEHRGRRLGRAVRIPNLRSLQAGLDHPAVLHTWNAPENAAMIAVNDRLDFRPADHRISFQLGL</sequence>
<evidence type="ECO:0000313" key="4">
    <source>
        <dbReference type="Proteomes" id="UP000007967"/>
    </source>
</evidence>
<name>D2PUS4_KRIFD</name>
<dbReference type="CDD" id="cd04301">
    <property type="entry name" value="NAT_SF"/>
    <property type="match status" value="2"/>
</dbReference>
<dbReference type="eggNOG" id="COG0456">
    <property type="taxonomic scope" value="Bacteria"/>
</dbReference>
<proteinExistence type="predicted"/>
<reference evidence="4" key="1">
    <citation type="submission" date="2009-09" db="EMBL/GenBank/DDBJ databases">
        <title>The complete genome of Kribbella flavida DSM 17836.</title>
        <authorList>
            <consortium name="US DOE Joint Genome Institute (JGI-PGF)"/>
            <person name="Lucas S."/>
            <person name="Copeland A."/>
            <person name="Lapidus A."/>
            <person name="Glavina del Rio T."/>
            <person name="Dalin E."/>
            <person name="Tice H."/>
            <person name="Bruce D."/>
            <person name="Goodwin L."/>
            <person name="Pitluck S."/>
            <person name="Kyrpides N."/>
            <person name="Mavromatis K."/>
            <person name="Ivanova N."/>
            <person name="Saunders E."/>
            <person name="Brettin T."/>
            <person name="Detter J.C."/>
            <person name="Han C."/>
            <person name="Larimer F."/>
            <person name="Land M."/>
            <person name="Hauser L."/>
            <person name="Markowitz V."/>
            <person name="Cheng J.-F."/>
            <person name="Hugenholtz P."/>
            <person name="Woyke T."/>
            <person name="Wu D."/>
            <person name="Pukall R."/>
            <person name="Klenk H.-P."/>
            <person name="Eisen J.A."/>
        </authorList>
    </citation>
    <scope>NUCLEOTIDE SEQUENCE [LARGE SCALE GENOMIC DNA]</scope>
    <source>
        <strain evidence="4">DSM 17836 / JCM 10339 / NBRC 14399</strain>
    </source>
</reference>
<organism evidence="3 4">
    <name type="scientific">Kribbella flavida (strain DSM 17836 / JCM 10339 / NBRC 14399)</name>
    <dbReference type="NCBI Taxonomy" id="479435"/>
    <lineage>
        <taxon>Bacteria</taxon>
        <taxon>Bacillati</taxon>
        <taxon>Actinomycetota</taxon>
        <taxon>Actinomycetes</taxon>
        <taxon>Propionibacteriales</taxon>
        <taxon>Kribbellaceae</taxon>
        <taxon>Kribbella</taxon>
    </lineage>
</organism>
<dbReference type="EMBL" id="CP001736">
    <property type="protein sequence ID" value="ADB31390.1"/>
    <property type="molecule type" value="Genomic_DNA"/>
</dbReference>
<dbReference type="Proteomes" id="UP000007967">
    <property type="component" value="Chromosome"/>
</dbReference>
<evidence type="ECO:0000313" key="3">
    <source>
        <dbReference type="EMBL" id="ADB31390.1"/>
    </source>
</evidence>
<dbReference type="KEGG" id="kfl:Kfla_2314"/>
<dbReference type="InterPro" id="IPR000182">
    <property type="entry name" value="GNAT_dom"/>
</dbReference>
<gene>
    <name evidence="3" type="ordered locus">Kfla_2314</name>
</gene>
<dbReference type="RefSeq" id="WP_012919946.1">
    <property type="nucleotide sequence ID" value="NC_013729.1"/>
</dbReference>
<dbReference type="AlphaFoldDB" id="D2PUS4"/>
<evidence type="ECO:0000259" key="2">
    <source>
        <dbReference type="PROSITE" id="PS51186"/>
    </source>
</evidence>
<keyword evidence="4" id="KW-1185">Reference proteome</keyword>
<protein>
    <recommendedName>
        <fullName evidence="2">N-acetyltransferase domain-containing protein</fullName>
    </recommendedName>
</protein>
<evidence type="ECO:0000256" key="1">
    <source>
        <dbReference type="SAM" id="MobiDB-lite"/>
    </source>
</evidence>
<dbReference type="Gene3D" id="3.40.630.30">
    <property type="match status" value="1"/>
</dbReference>
<reference evidence="3 4" key="2">
    <citation type="journal article" date="2010" name="Stand. Genomic Sci.">
        <title>Complete genome sequence of Kribbella flavida type strain (IFO 14399).</title>
        <authorList>
            <person name="Pukall R."/>
            <person name="Lapidus A."/>
            <person name="Glavina Del Rio T."/>
            <person name="Copeland A."/>
            <person name="Tice H."/>
            <person name="Cheng J.-F."/>
            <person name="Lucas S."/>
            <person name="Chen F."/>
            <person name="Nolan M."/>
            <person name="LaButti K."/>
            <person name="Pati A."/>
            <person name="Ivanova N."/>
            <person name="Mavrommatis K."/>
            <person name="Mikhailova N."/>
            <person name="Pitluck S."/>
            <person name="Bruce D."/>
            <person name="Goodwin L."/>
            <person name="Land M."/>
            <person name="Hauser L."/>
            <person name="Chang Y.-J."/>
            <person name="Jeffries C.D."/>
            <person name="Chen A."/>
            <person name="Palaniappan K."/>
            <person name="Chain P."/>
            <person name="Rohde M."/>
            <person name="Goeker M."/>
            <person name="Bristow J."/>
            <person name="Eisen J.A."/>
            <person name="Markowitz V."/>
            <person name="Hugenholtz P."/>
            <person name="Kyrpides N.C."/>
            <person name="Klenk H.-P."/>
            <person name="Brettin T."/>
        </authorList>
    </citation>
    <scope>NUCLEOTIDE SEQUENCE [LARGE SCALE GENOMIC DNA]</scope>
    <source>
        <strain evidence="4">DSM 17836 / JCM 10339 / NBRC 14399</strain>
    </source>
</reference>
<dbReference type="SUPFAM" id="SSF55729">
    <property type="entry name" value="Acyl-CoA N-acyltransferases (Nat)"/>
    <property type="match status" value="2"/>
</dbReference>
<feature type="domain" description="N-acetyltransferase" evidence="2">
    <location>
        <begin position="1"/>
        <end position="182"/>
    </location>
</feature>
<dbReference type="PROSITE" id="PS51186">
    <property type="entry name" value="GNAT"/>
    <property type="match status" value="1"/>
</dbReference>
<dbReference type="GO" id="GO:0016747">
    <property type="term" value="F:acyltransferase activity, transferring groups other than amino-acyl groups"/>
    <property type="evidence" value="ECO:0007669"/>
    <property type="project" value="InterPro"/>
</dbReference>
<accession>D2PUS4</accession>
<feature type="region of interest" description="Disordered" evidence="1">
    <location>
        <begin position="107"/>
        <end position="127"/>
    </location>
</feature>
<dbReference type="STRING" id="479435.Kfla_2314"/>
<dbReference type="InterPro" id="IPR016181">
    <property type="entry name" value="Acyl_CoA_acyltransferase"/>
</dbReference>